<dbReference type="Pfam" id="PF00072">
    <property type="entry name" value="Response_reg"/>
    <property type="match status" value="1"/>
</dbReference>
<sequence>MKKALVVDDKKENRRQVAEALVRYGFTDIIEAENGQQAVELAVSHKPILIVMDVGMPVMDGITAAEKISKKAPAPIVLLTGKTDAQTVERARLAGVMNYVVKPFREEQFYPAVDLAIHHFVCESSLRDEVDKLKETLETRKVIEKAKGLLMKNGLSEDEAYRRIQKMAMNNRKSLREVAEAILLTDGMVG</sequence>
<dbReference type="EMBL" id="CP015519">
    <property type="protein sequence ID" value="APG26520.1"/>
    <property type="molecule type" value="Genomic_DNA"/>
</dbReference>
<protein>
    <submittedName>
        <fullName evidence="4">Transcriptional regulator</fullName>
    </submittedName>
</protein>
<dbReference type="OrthoDB" id="9808843at2"/>
<reference evidence="4 5" key="1">
    <citation type="journal article" date="2017" name="Genome Announc.">
        <title>Complete Genome Sequences of Two Acetylene-Fermenting Pelobacter acetylenicus Strains.</title>
        <authorList>
            <person name="Sutton J.M."/>
            <person name="Baesman S.M."/>
            <person name="Fierst J.L."/>
            <person name="Poret-Peterson A.T."/>
            <person name="Oremland R.S."/>
            <person name="Dunlap D.S."/>
            <person name="Akob D.M."/>
        </authorList>
    </citation>
    <scope>NUCLEOTIDE SEQUENCE [LARGE SCALE GENOMIC DNA]</scope>
    <source>
        <strain evidence="4 5">SFB93</strain>
    </source>
</reference>
<dbReference type="PANTHER" id="PTHR43228">
    <property type="entry name" value="TWO-COMPONENT RESPONSE REGULATOR"/>
    <property type="match status" value="1"/>
</dbReference>
<dbReference type="SUPFAM" id="SSF52172">
    <property type="entry name" value="CheY-like"/>
    <property type="match status" value="1"/>
</dbReference>
<organism evidence="4 5">
    <name type="scientific">Syntrophotalea acetylenivorans</name>
    <dbReference type="NCBI Taxonomy" id="1842532"/>
    <lineage>
        <taxon>Bacteria</taxon>
        <taxon>Pseudomonadati</taxon>
        <taxon>Thermodesulfobacteriota</taxon>
        <taxon>Desulfuromonadia</taxon>
        <taxon>Desulfuromonadales</taxon>
        <taxon>Syntrophotaleaceae</taxon>
        <taxon>Syntrophotalea</taxon>
    </lineage>
</organism>
<name>A0A1L3GKU4_9BACT</name>
<dbReference type="InterPro" id="IPR001789">
    <property type="entry name" value="Sig_transdc_resp-reg_receiver"/>
</dbReference>
<dbReference type="InterPro" id="IPR052048">
    <property type="entry name" value="ST_Response_Regulator"/>
</dbReference>
<evidence type="ECO:0000313" key="4">
    <source>
        <dbReference type="EMBL" id="APG26520.1"/>
    </source>
</evidence>
<dbReference type="PIRSF" id="PIRSF036382">
    <property type="entry name" value="RR_antiterm"/>
    <property type="match status" value="1"/>
</dbReference>
<evidence type="ECO:0000259" key="2">
    <source>
        <dbReference type="PROSITE" id="PS50110"/>
    </source>
</evidence>
<dbReference type="KEGG" id="pef:A7E78_00745"/>
<dbReference type="Proteomes" id="UP000182517">
    <property type="component" value="Chromosome"/>
</dbReference>
<dbReference type="GO" id="GO:0003723">
    <property type="term" value="F:RNA binding"/>
    <property type="evidence" value="ECO:0007669"/>
    <property type="project" value="InterPro"/>
</dbReference>
<proteinExistence type="predicted"/>
<keyword evidence="5" id="KW-1185">Reference proteome</keyword>
<dbReference type="InterPro" id="IPR005561">
    <property type="entry name" value="ANTAR"/>
</dbReference>
<accession>A0A1L3GKU4</accession>
<feature type="domain" description="ANTAR" evidence="3">
    <location>
        <begin position="123"/>
        <end position="183"/>
    </location>
</feature>
<dbReference type="SMART" id="SM00448">
    <property type="entry name" value="REC"/>
    <property type="match status" value="1"/>
</dbReference>
<dbReference type="SMART" id="SM01012">
    <property type="entry name" value="ANTAR"/>
    <property type="match status" value="1"/>
</dbReference>
<dbReference type="Gene3D" id="1.10.10.10">
    <property type="entry name" value="Winged helix-like DNA-binding domain superfamily/Winged helix DNA-binding domain"/>
    <property type="match status" value="1"/>
</dbReference>
<dbReference type="InterPro" id="IPR011006">
    <property type="entry name" value="CheY-like_superfamily"/>
</dbReference>
<dbReference type="PROSITE" id="PS50921">
    <property type="entry name" value="ANTAR"/>
    <property type="match status" value="1"/>
</dbReference>
<dbReference type="InterPro" id="IPR036388">
    <property type="entry name" value="WH-like_DNA-bd_sf"/>
</dbReference>
<evidence type="ECO:0000256" key="1">
    <source>
        <dbReference type="PROSITE-ProRule" id="PRU00169"/>
    </source>
</evidence>
<feature type="modified residue" description="4-aspartylphosphate" evidence="1">
    <location>
        <position position="53"/>
    </location>
</feature>
<dbReference type="InterPro" id="IPR008327">
    <property type="entry name" value="Sig_transdc_resp-reg_antiterm"/>
</dbReference>
<dbReference type="Pfam" id="PF03861">
    <property type="entry name" value="ANTAR"/>
    <property type="match status" value="1"/>
</dbReference>
<dbReference type="RefSeq" id="WP_072282480.1">
    <property type="nucleotide sequence ID" value="NZ_CP015519.1"/>
</dbReference>
<dbReference type="PROSITE" id="PS50110">
    <property type="entry name" value="RESPONSE_REGULATORY"/>
    <property type="match status" value="1"/>
</dbReference>
<dbReference type="PANTHER" id="PTHR43228:SF6">
    <property type="entry name" value="RESPONSE REGULATOR RECEIVER"/>
    <property type="match status" value="1"/>
</dbReference>
<dbReference type="Gene3D" id="3.40.50.2300">
    <property type="match status" value="1"/>
</dbReference>
<dbReference type="GO" id="GO:0000160">
    <property type="term" value="P:phosphorelay signal transduction system"/>
    <property type="evidence" value="ECO:0007669"/>
    <property type="project" value="InterPro"/>
</dbReference>
<dbReference type="AlphaFoldDB" id="A0A1L3GKU4"/>
<keyword evidence="1" id="KW-0597">Phosphoprotein</keyword>
<dbReference type="STRING" id="1842532.A7E78_00745"/>
<evidence type="ECO:0000313" key="5">
    <source>
        <dbReference type="Proteomes" id="UP000182517"/>
    </source>
</evidence>
<feature type="domain" description="Response regulatory" evidence="2">
    <location>
        <begin position="3"/>
        <end position="117"/>
    </location>
</feature>
<gene>
    <name evidence="4" type="ORF">A7E78_00745</name>
</gene>
<evidence type="ECO:0000259" key="3">
    <source>
        <dbReference type="PROSITE" id="PS50921"/>
    </source>
</evidence>